<gene>
    <name evidence="2" type="ORF">L873DRAFT_1823771</name>
</gene>
<dbReference type="Proteomes" id="UP000276215">
    <property type="component" value="Unassembled WGS sequence"/>
</dbReference>
<organism evidence="2 3">
    <name type="scientific">Choiromyces venosus 120613-1</name>
    <dbReference type="NCBI Taxonomy" id="1336337"/>
    <lineage>
        <taxon>Eukaryota</taxon>
        <taxon>Fungi</taxon>
        <taxon>Dikarya</taxon>
        <taxon>Ascomycota</taxon>
        <taxon>Pezizomycotina</taxon>
        <taxon>Pezizomycetes</taxon>
        <taxon>Pezizales</taxon>
        <taxon>Tuberaceae</taxon>
        <taxon>Choiromyces</taxon>
    </lineage>
</organism>
<keyword evidence="1" id="KW-0472">Membrane</keyword>
<evidence type="ECO:0000256" key="1">
    <source>
        <dbReference type="SAM" id="Phobius"/>
    </source>
</evidence>
<dbReference type="AlphaFoldDB" id="A0A3N4J4X9"/>
<dbReference type="EMBL" id="ML120637">
    <property type="protein sequence ID" value="RPA88924.1"/>
    <property type="molecule type" value="Genomic_DNA"/>
</dbReference>
<keyword evidence="1" id="KW-1133">Transmembrane helix</keyword>
<keyword evidence="1" id="KW-0812">Transmembrane</keyword>
<proteinExistence type="predicted"/>
<protein>
    <submittedName>
        <fullName evidence="2">Uncharacterized protein</fullName>
    </submittedName>
</protein>
<keyword evidence="3" id="KW-1185">Reference proteome</keyword>
<evidence type="ECO:0000313" key="2">
    <source>
        <dbReference type="EMBL" id="RPA88924.1"/>
    </source>
</evidence>
<sequence>MFPPVPLDATSLPLLVILSCAFSGVYPITARVLRPIDWGSVRVKCAQPKARIIFPGCTFMAPRPSWLMSVATPVLYSSSVRLQGVGLGGRKWGTQEVRFCKSI</sequence>
<accession>A0A3N4J4X9</accession>
<name>A0A3N4J4X9_9PEZI</name>
<reference evidence="2 3" key="1">
    <citation type="journal article" date="2018" name="Nat. Ecol. Evol.">
        <title>Pezizomycetes genomes reveal the molecular basis of ectomycorrhizal truffle lifestyle.</title>
        <authorList>
            <person name="Murat C."/>
            <person name="Payen T."/>
            <person name="Noel B."/>
            <person name="Kuo A."/>
            <person name="Morin E."/>
            <person name="Chen J."/>
            <person name="Kohler A."/>
            <person name="Krizsan K."/>
            <person name="Balestrini R."/>
            <person name="Da Silva C."/>
            <person name="Montanini B."/>
            <person name="Hainaut M."/>
            <person name="Levati E."/>
            <person name="Barry K.W."/>
            <person name="Belfiori B."/>
            <person name="Cichocki N."/>
            <person name="Clum A."/>
            <person name="Dockter R.B."/>
            <person name="Fauchery L."/>
            <person name="Guy J."/>
            <person name="Iotti M."/>
            <person name="Le Tacon F."/>
            <person name="Lindquist E.A."/>
            <person name="Lipzen A."/>
            <person name="Malagnac F."/>
            <person name="Mello A."/>
            <person name="Molinier V."/>
            <person name="Miyauchi S."/>
            <person name="Poulain J."/>
            <person name="Riccioni C."/>
            <person name="Rubini A."/>
            <person name="Sitrit Y."/>
            <person name="Splivallo R."/>
            <person name="Traeger S."/>
            <person name="Wang M."/>
            <person name="Zifcakova L."/>
            <person name="Wipf D."/>
            <person name="Zambonelli A."/>
            <person name="Paolocci F."/>
            <person name="Nowrousian M."/>
            <person name="Ottonello S."/>
            <person name="Baldrian P."/>
            <person name="Spatafora J.W."/>
            <person name="Henrissat B."/>
            <person name="Nagy L.G."/>
            <person name="Aury J.M."/>
            <person name="Wincker P."/>
            <person name="Grigoriev I.V."/>
            <person name="Bonfante P."/>
            <person name="Martin F.M."/>
        </authorList>
    </citation>
    <scope>NUCLEOTIDE SEQUENCE [LARGE SCALE GENOMIC DNA]</scope>
    <source>
        <strain evidence="2 3">120613-1</strain>
    </source>
</reference>
<feature type="transmembrane region" description="Helical" evidence="1">
    <location>
        <begin position="12"/>
        <end position="33"/>
    </location>
</feature>
<evidence type="ECO:0000313" key="3">
    <source>
        <dbReference type="Proteomes" id="UP000276215"/>
    </source>
</evidence>